<organism evidence="6 7">
    <name type="scientific">Klebsiella grimontii</name>
    <dbReference type="NCBI Taxonomy" id="2058152"/>
    <lineage>
        <taxon>Bacteria</taxon>
        <taxon>Pseudomonadati</taxon>
        <taxon>Pseudomonadota</taxon>
        <taxon>Gammaproteobacteria</taxon>
        <taxon>Enterobacterales</taxon>
        <taxon>Enterobacteriaceae</taxon>
        <taxon>Klebsiella/Raoultella group</taxon>
        <taxon>Klebsiella</taxon>
    </lineage>
</organism>
<evidence type="ECO:0000256" key="1">
    <source>
        <dbReference type="ARBA" id="ARBA00023015"/>
    </source>
</evidence>
<keyword evidence="2 4" id="KW-0238">DNA-binding</keyword>
<evidence type="ECO:0000313" key="7">
    <source>
        <dbReference type="Proteomes" id="UP000254571"/>
    </source>
</evidence>
<evidence type="ECO:0000256" key="4">
    <source>
        <dbReference type="PROSITE-ProRule" id="PRU00335"/>
    </source>
</evidence>
<dbReference type="FunFam" id="1.10.10.60:FF:000034">
    <property type="entry name" value="HTH-type transcriptional repressor FabR"/>
    <property type="match status" value="1"/>
</dbReference>
<dbReference type="PANTHER" id="PTHR47752:SF1">
    <property type="entry name" value="HTH-TYPE TRANSCRIPTIONAL REPRESSOR FABR"/>
    <property type="match status" value="1"/>
</dbReference>
<evidence type="ECO:0000313" key="6">
    <source>
        <dbReference type="EMBL" id="STW10185.1"/>
    </source>
</evidence>
<comment type="caution">
    <text evidence="6">The sequence shown here is derived from an EMBL/GenBank/DDBJ whole genome shotgun (WGS) entry which is preliminary data.</text>
</comment>
<gene>
    <name evidence="6" type="primary">fabR_2</name>
    <name evidence="6" type="ORF">NCTC9149_06726</name>
</gene>
<feature type="domain" description="HTH tetR-type" evidence="5">
    <location>
        <begin position="10"/>
        <end position="53"/>
    </location>
</feature>
<feature type="DNA-binding region" description="H-T-H motif" evidence="4">
    <location>
        <begin position="33"/>
        <end position="52"/>
    </location>
</feature>
<dbReference type="AlphaFoldDB" id="A0A7H4PCM0"/>
<reference evidence="6 7" key="1">
    <citation type="submission" date="2018-06" db="EMBL/GenBank/DDBJ databases">
        <authorList>
            <consortium name="Pathogen Informatics"/>
            <person name="Doyle S."/>
        </authorList>
    </citation>
    <scope>NUCLEOTIDE SEQUENCE [LARGE SCALE GENOMIC DNA]</scope>
    <source>
        <strain evidence="6 7">NCTC9149</strain>
    </source>
</reference>
<dbReference type="Pfam" id="PF00440">
    <property type="entry name" value="TetR_N"/>
    <property type="match status" value="1"/>
</dbReference>
<keyword evidence="1" id="KW-0805">Transcription regulation</keyword>
<evidence type="ECO:0000256" key="2">
    <source>
        <dbReference type="ARBA" id="ARBA00023125"/>
    </source>
</evidence>
<evidence type="ECO:0000259" key="5">
    <source>
        <dbReference type="PROSITE" id="PS50977"/>
    </source>
</evidence>
<dbReference type="SUPFAM" id="SSF46689">
    <property type="entry name" value="Homeodomain-like"/>
    <property type="match status" value="1"/>
</dbReference>
<proteinExistence type="predicted"/>
<dbReference type="Proteomes" id="UP000254571">
    <property type="component" value="Unassembled WGS sequence"/>
</dbReference>
<dbReference type="PANTHER" id="PTHR47752">
    <property type="entry name" value="HTH-TYPE TRANSCRIPTIONAL REPRESSOR FABR"/>
    <property type="match status" value="1"/>
</dbReference>
<dbReference type="GO" id="GO:0003677">
    <property type="term" value="F:DNA binding"/>
    <property type="evidence" value="ECO:0007669"/>
    <property type="project" value="UniProtKB-UniRule"/>
</dbReference>
<keyword evidence="3" id="KW-0804">Transcription</keyword>
<name>A0A7H4PCM0_9ENTR</name>
<protein>
    <submittedName>
        <fullName evidence="6">Unsaturated fatty acid biosynthesis repressor FabR</fullName>
    </submittedName>
</protein>
<dbReference type="InterPro" id="IPR009057">
    <property type="entry name" value="Homeodomain-like_sf"/>
</dbReference>
<evidence type="ECO:0000256" key="3">
    <source>
        <dbReference type="ARBA" id="ARBA00023163"/>
    </source>
</evidence>
<dbReference type="PROSITE" id="PS50977">
    <property type="entry name" value="HTH_TETR_2"/>
    <property type="match status" value="1"/>
</dbReference>
<dbReference type="InterPro" id="IPR050692">
    <property type="entry name" value="HTH_transcr_repressor_FabR"/>
</dbReference>
<dbReference type="EMBL" id="UGMX01000002">
    <property type="protein sequence ID" value="STW10185.1"/>
    <property type="molecule type" value="Genomic_DNA"/>
</dbReference>
<dbReference type="InterPro" id="IPR001647">
    <property type="entry name" value="HTH_TetR"/>
</dbReference>
<accession>A0A7H4PCM0</accession>
<dbReference type="Gene3D" id="1.10.10.60">
    <property type="entry name" value="Homeodomain-like"/>
    <property type="match status" value="1"/>
</dbReference>
<sequence length="53" mass="5960">MGVRAQQKEKTRRSLVEAAFSQLSAERSFASLSLREVAREAGIAPTSFYRHFS</sequence>